<keyword evidence="3" id="KW-1185">Reference proteome</keyword>
<protein>
    <submittedName>
        <fullName evidence="2">Uncharacterized protein</fullName>
    </submittedName>
</protein>
<feature type="compositionally biased region" description="Basic and acidic residues" evidence="1">
    <location>
        <begin position="143"/>
        <end position="163"/>
    </location>
</feature>
<evidence type="ECO:0000313" key="3">
    <source>
        <dbReference type="Proteomes" id="UP001153076"/>
    </source>
</evidence>
<evidence type="ECO:0000313" key="2">
    <source>
        <dbReference type="EMBL" id="KAJ8419971.1"/>
    </source>
</evidence>
<organism evidence="2 3">
    <name type="scientific">Carnegiea gigantea</name>
    <dbReference type="NCBI Taxonomy" id="171969"/>
    <lineage>
        <taxon>Eukaryota</taxon>
        <taxon>Viridiplantae</taxon>
        <taxon>Streptophyta</taxon>
        <taxon>Embryophyta</taxon>
        <taxon>Tracheophyta</taxon>
        <taxon>Spermatophyta</taxon>
        <taxon>Magnoliopsida</taxon>
        <taxon>eudicotyledons</taxon>
        <taxon>Gunneridae</taxon>
        <taxon>Pentapetalae</taxon>
        <taxon>Caryophyllales</taxon>
        <taxon>Cactineae</taxon>
        <taxon>Cactaceae</taxon>
        <taxon>Cactoideae</taxon>
        <taxon>Echinocereeae</taxon>
        <taxon>Carnegiea</taxon>
    </lineage>
</organism>
<accession>A0A9Q1GIU2</accession>
<sequence length="335" mass="38231">MRLKNHYCSKSTLKYVKDVSQIASLDYESEDHRKIRDEAMEMVNICKEKLSFSSINTISILKQYDAMLESKQQELSRHLKEISHRNDKPDSQRLVPQNIFVPDLSTTAINEDDVIEDDDDGAPFRILLRSTSQVICELSVKKSTEKKPKEGYEPASKKGEPVEQNKGSRRASSEQVTTDSRKPKLTKEVLPEKYDEKRLGDIRTPKKLEEVGPSDAFKKRQPENLPLAHYLSYVIWLTKLDSELSYDELTISKYVFSKVQDVDDSEPLFDGCGDKEATRASMVTLRPGEQLEMNVINIWSTILNDQRAKGISPLQADTSRHAIKVQVPQTQLIAQ</sequence>
<gene>
    <name evidence="2" type="ORF">Cgig2_015294</name>
</gene>
<name>A0A9Q1GIU2_9CARY</name>
<dbReference type="EMBL" id="JAKOGI010004067">
    <property type="protein sequence ID" value="KAJ8419971.1"/>
    <property type="molecule type" value="Genomic_DNA"/>
</dbReference>
<feature type="compositionally biased region" description="Basic and acidic residues" evidence="1">
    <location>
        <begin position="179"/>
        <end position="188"/>
    </location>
</feature>
<evidence type="ECO:0000256" key="1">
    <source>
        <dbReference type="SAM" id="MobiDB-lite"/>
    </source>
</evidence>
<dbReference type="Proteomes" id="UP001153076">
    <property type="component" value="Unassembled WGS sequence"/>
</dbReference>
<feature type="region of interest" description="Disordered" evidence="1">
    <location>
        <begin position="143"/>
        <end position="188"/>
    </location>
</feature>
<comment type="caution">
    <text evidence="2">The sequence shown here is derived from an EMBL/GenBank/DDBJ whole genome shotgun (WGS) entry which is preliminary data.</text>
</comment>
<reference evidence="2" key="1">
    <citation type="submission" date="2022-04" db="EMBL/GenBank/DDBJ databases">
        <title>Carnegiea gigantea Genome sequencing and assembly v2.</title>
        <authorList>
            <person name="Copetti D."/>
            <person name="Sanderson M.J."/>
            <person name="Burquez A."/>
            <person name="Wojciechowski M.F."/>
        </authorList>
    </citation>
    <scope>NUCLEOTIDE SEQUENCE</scope>
    <source>
        <strain evidence="2">SGP5-SGP5p</strain>
        <tissue evidence="2">Aerial part</tissue>
    </source>
</reference>
<dbReference type="AlphaFoldDB" id="A0A9Q1GIU2"/>
<proteinExistence type="predicted"/>